<sequence length="240" mass="27545">MDQGSPAKAARARRQQAARGGPHQPAGQQPRVQEQPTPQKRRQTVPTPLAKLIRAEERLRQREVKTERNKREAKARRSEEQEGRPPAAPPVTPQLKRRRQTQRWTSQEVAELQRLVAMHGEGQWALVLKQGRAVFAAGRTSVDIKDKWRNLNTPPRQREGDAGPSQKRGRVAIPWDSWEVEELRRQVELHGGSNWLLVQDQGRGVFRDRRTAVDLKDKWRLLQRKAARAERELQAAAPRA</sequence>
<evidence type="ECO:0000259" key="2">
    <source>
        <dbReference type="PROSITE" id="PS50090"/>
    </source>
</evidence>
<dbReference type="PROSITE" id="PS51294">
    <property type="entry name" value="HTH_MYB"/>
    <property type="match status" value="1"/>
</dbReference>
<evidence type="ECO:0008006" key="6">
    <source>
        <dbReference type="Google" id="ProtNLM"/>
    </source>
</evidence>
<feature type="region of interest" description="Disordered" evidence="1">
    <location>
        <begin position="1"/>
        <end position="103"/>
    </location>
</feature>
<dbReference type="PANTHER" id="PTHR46993">
    <property type="entry name" value="MYB TRANSCRIPTION FACTOR"/>
    <property type="match status" value="1"/>
</dbReference>
<reference evidence="4 5" key="1">
    <citation type="journal article" date="2010" name="Plant Cell">
        <title>The Chlorella variabilis NC64A genome reveals adaptation to photosymbiosis, coevolution with viruses, and cryptic sex.</title>
        <authorList>
            <person name="Blanc G."/>
            <person name="Duncan G."/>
            <person name="Agarkova I."/>
            <person name="Borodovsky M."/>
            <person name="Gurnon J."/>
            <person name="Kuo A."/>
            <person name="Lindquist E."/>
            <person name="Lucas S."/>
            <person name="Pangilinan J."/>
            <person name="Polle J."/>
            <person name="Salamov A."/>
            <person name="Terry A."/>
            <person name="Yamada T."/>
            <person name="Dunigan D.D."/>
            <person name="Grigoriev I.V."/>
            <person name="Claverie J.M."/>
            <person name="Van Etten J.L."/>
        </authorList>
    </citation>
    <scope>NUCLEOTIDE SEQUENCE [LARGE SCALE GENOMIC DNA]</scope>
    <source>
        <strain evidence="4 5">NC64A</strain>
    </source>
</reference>
<feature type="compositionally biased region" description="Polar residues" evidence="1">
    <location>
        <begin position="26"/>
        <end position="38"/>
    </location>
</feature>
<dbReference type="KEGG" id="cvr:CHLNCDRAFT_56603"/>
<dbReference type="Pfam" id="PF00249">
    <property type="entry name" value="Myb_DNA-binding"/>
    <property type="match status" value="1"/>
</dbReference>
<dbReference type="Gene3D" id="1.10.10.60">
    <property type="entry name" value="Homeodomain-like"/>
    <property type="match status" value="1"/>
</dbReference>
<feature type="domain" description="Myb-like" evidence="2">
    <location>
        <begin position="96"/>
        <end position="152"/>
    </location>
</feature>
<evidence type="ECO:0000259" key="3">
    <source>
        <dbReference type="PROSITE" id="PS51294"/>
    </source>
</evidence>
<protein>
    <recommendedName>
        <fullName evidence="6">Myb-like domain-containing protein</fullName>
    </recommendedName>
</protein>
<dbReference type="CDD" id="cd11660">
    <property type="entry name" value="SANT_TRF"/>
    <property type="match status" value="2"/>
</dbReference>
<dbReference type="Gene3D" id="1.10.246.220">
    <property type="match status" value="1"/>
</dbReference>
<dbReference type="OrthoDB" id="515841at2759"/>
<accession>E1Z3D1</accession>
<dbReference type="InterPro" id="IPR017930">
    <property type="entry name" value="Myb_dom"/>
</dbReference>
<keyword evidence="5" id="KW-1185">Reference proteome</keyword>
<feature type="domain" description="HTH myb-type" evidence="3">
    <location>
        <begin position="96"/>
        <end position="156"/>
    </location>
</feature>
<dbReference type="PROSITE" id="PS50090">
    <property type="entry name" value="MYB_LIKE"/>
    <property type="match status" value="1"/>
</dbReference>
<dbReference type="GeneID" id="17359481"/>
<name>E1Z3D1_CHLVA</name>
<evidence type="ECO:0000256" key="1">
    <source>
        <dbReference type="SAM" id="MobiDB-lite"/>
    </source>
</evidence>
<evidence type="ECO:0000313" key="4">
    <source>
        <dbReference type="EMBL" id="EFN59822.1"/>
    </source>
</evidence>
<feature type="compositionally biased region" description="Basic and acidic residues" evidence="1">
    <location>
        <begin position="53"/>
        <end position="83"/>
    </location>
</feature>
<dbReference type="PANTHER" id="PTHR46993:SF6">
    <property type="entry name" value="MYB TRANSCRIPTION FACTOR"/>
    <property type="match status" value="1"/>
</dbReference>
<dbReference type="Proteomes" id="UP000008141">
    <property type="component" value="Unassembled WGS sequence"/>
</dbReference>
<proteinExistence type="predicted"/>
<dbReference type="SUPFAM" id="SSF46689">
    <property type="entry name" value="Homeodomain-like"/>
    <property type="match status" value="2"/>
</dbReference>
<feature type="region of interest" description="Disordered" evidence="1">
    <location>
        <begin position="150"/>
        <end position="169"/>
    </location>
</feature>
<dbReference type="EMBL" id="GL433835">
    <property type="protein sequence ID" value="EFN59822.1"/>
    <property type="molecule type" value="Genomic_DNA"/>
</dbReference>
<dbReference type="InterPro" id="IPR009057">
    <property type="entry name" value="Homeodomain-like_sf"/>
</dbReference>
<dbReference type="RefSeq" id="XP_005851924.1">
    <property type="nucleotide sequence ID" value="XM_005851862.1"/>
</dbReference>
<dbReference type="AlphaFoldDB" id="E1Z3D1"/>
<organism evidence="5">
    <name type="scientific">Chlorella variabilis</name>
    <name type="common">Green alga</name>
    <dbReference type="NCBI Taxonomy" id="554065"/>
    <lineage>
        <taxon>Eukaryota</taxon>
        <taxon>Viridiplantae</taxon>
        <taxon>Chlorophyta</taxon>
        <taxon>core chlorophytes</taxon>
        <taxon>Trebouxiophyceae</taxon>
        <taxon>Chlorellales</taxon>
        <taxon>Chlorellaceae</taxon>
        <taxon>Chlorella clade</taxon>
        <taxon>Chlorella</taxon>
    </lineage>
</organism>
<gene>
    <name evidence="4" type="ORF">CHLNCDRAFT_56603</name>
</gene>
<dbReference type="SMART" id="SM00717">
    <property type="entry name" value="SANT"/>
    <property type="match status" value="2"/>
</dbReference>
<dbReference type="InterPro" id="IPR001005">
    <property type="entry name" value="SANT/Myb"/>
</dbReference>
<dbReference type="eggNOG" id="ENOG502R386">
    <property type="taxonomic scope" value="Eukaryota"/>
</dbReference>
<dbReference type="InParanoid" id="E1Z3D1"/>
<evidence type="ECO:0000313" key="5">
    <source>
        <dbReference type="Proteomes" id="UP000008141"/>
    </source>
</evidence>